<dbReference type="Pfam" id="PF01381">
    <property type="entry name" value="HTH_3"/>
    <property type="match status" value="1"/>
</dbReference>
<dbReference type="RefSeq" id="WP_240633626.1">
    <property type="nucleotide sequence ID" value="NZ_JBHRUJ010000028.1"/>
</dbReference>
<dbReference type="InterPro" id="IPR010982">
    <property type="entry name" value="Lambda_DNA-bd_dom_sf"/>
</dbReference>
<comment type="caution">
    <text evidence="3">The sequence shown here is derived from an EMBL/GenBank/DDBJ whole genome shotgun (WGS) entry which is preliminary data.</text>
</comment>
<evidence type="ECO:0000259" key="2">
    <source>
        <dbReference type="PROSITE" id="PS50943"/>
    </source>
</evidence>
<accession>A0ABV7KTB5</accession>
<feature type="domain" description="HTH cro/C1-type" evidence="2">
    <location>
        <begin position="7"/>
        <end position="62"/>
    </location>
</feature>
<dbReference type="PANTHER" id="PTHR46558">
    <property type="entry name" value="TRACRIPTIONAL REGULATORY PROTEIN-RELATED-RELATED"/>
    <property type="match status" value="1"/>
</dbReference>
<dbReference type="CDD" id="cd00093">
    <property type="entry name" value="HTH_XRE"/>
    <property type="match status" value="1"/>
</dbReference>
<dbReference type="SUPFAM" id="SSF47413">
    <property type="entry name" value="lambda repressor-like DNA-binding domains"/>
    <property type="match status" value="1"/>
</dbReference>
<dbReference type="InterPro" id="IPR001387">
    <property type="entry name" value="Cro/C1-type_HTH"/>
</dbReference>
<proteinExistence type="predicted"/>
<gene>
    <name evidence="3" type="ORF">ACFOEJ_16580</name>
</gene>
<dbReference type="Gene3D" id="1.10.260.40">
    <property type="entry name" value="lambda repressor-like DNA-binding domains"/>
    <property type="match status" value="1"/>
</dbReference>
<evidence type="ECO:0000313" key="3">
    <source>
        <dbReference type="EMBL" id="MFC3212686.1"/>
    </source>
</evidence>
<dbReference type="Proteomes" id="UP001595625">
    <property type="component" value="Unassembled WGS sequence"/>
</dbReference>
<dbReference type="PANTHER" id="PTHR46558:SF14">
    <property type="entry name" value="HTH-TYPE TRANSCRIPTIONAL REGULATOR ANSR"/>
    <property type="match status" value="1"/>
</dbReference>
<organism evidence="3 4">
    <name type="scientific">Planomicrobium okeanokoites</name>
    <name type="common">Planococcus okeanokoites</name>
    <name type="synonym">Flavobacterium okeanokoites</name>
    <dbReference type="NCBI Taxonomy" id="244"/>
    <lineage>
        <taxon>Bacteria</taxon>
        <taxon>Bacillati</taxon>
        <taxon>Bacillota</taxon>
        <taxon>Bacilli</taxon>
        <taxon>Bacillales</taxon>
        <taxon>Caryophanaceae</taxon>
        <taxon>Planomicrobium</taxon>
    </lineage>
</organism>
<dbReference type="EMBL" id="JBHRUJ010000028">
    <property type="protein sequence ID" value="MFC3212686.1"/>
    <property type="molecule type" value="Genomic_DNA"/>
</dbReference>
<reference evidence="4" key="1">
    <citation type="journal article" date="2019" name="Int. J. Syst. Evol. Microbiol.">
        <title>The Global Catalogue of Microorganisms (GCM) 10K type strain sequencing project: providing services to taxonomists for standard genome sequencing and annotation.</title>
        <authorList>
            <consortium name="The Broad Institute Genomics Platform"/>
            <consortium name="The Broad Institute Genome Sequencing Center for Infectious Disease"/>
            <person name="Wu L."/>
            <person name="Ma J."/>
        </authorList>
    </citation>
    <scope>NUCLEOTIDE SEQUENCE [LARGE SCALE GENOMIC DNA]</scope>
    <source>
        <strain evidence="4">CCM 320</strain>
    </source>
</reference>
<evidence type="ECO:0000256" key="1">
    <source>
        <dbReference type="ARBA" id="ARBA00023125"/>
    </source>
</evidence>
<dbReference type="SMART" id="SM00530">
    <property type="entry name" value="HTH_XRE"/>
    <property type="match status" value="1"/>
</dbReference>
<keyword evidence="1" id="KW-0238">DNA-binding</keyword>
<dbReference type="PROSITE" id="PS50943">
    <property type="entry name" value="HTH_CROC1"/>
    <property type="match status" value="1"/>
</dbReference>
<protein>
    <submittedName>
        <fullName evidence="3">Helix-turn-helix domain-containing protein</fullName>
    </submittedName>
</protein>
<name>A0ABV7KTB5_PLAOK</name>
<keyword evidence="4" id="KW-1185">Reference proteome</keyword>
<sequence>MMIQERLKQARKAKGISMTFMAEKLGYKSASGYANIESGHTKLSLEAAKHIAEILDVELDELFFKEKLHV</sequence>
<evidence type="ECO:0000313" key="4">
    <source>
        <dbReference type="Proteomes" id="UP001595625"/>
    </source>
</evidence>